<keyword evidence="2" id="KW-0808">Transferase</keyword>
<dbReference type="GO" id="GO:0016758">
    <property type="term" value="F:hexosyltransferase activity"/>
    <property type="evidence" value="ECO:0007669"/>
    <property type="project" value="UniProtKB-ARBA"/>
</dbReference>
<reference evidence="2 3" key="1">
    <citation type="submission" date="2017-06" db="EMBL/GenBank/DDBJ databases">
        <authorList>
            <person name="Kim H.J."/>
            <person name="Triplett B.A."/>
        </authorList>
    </citation>
    <scope>NUCLEOTIDE SEQUENCE [LARGE SCALE GENOMIC DNA]</scope>
    <source>
        <strain evidence="2 3">DSM 18704</strain>
    </source>
</reference>
<sequence length="325" mass="36682">MNELLQPEAEVLLATFNGARFLREQIDSILSQTYAPLRIVVSDDGSSDETPAILAEYASRLPDRFRVLPSRRPTGHPKWNFLRLMQASTAPYVCFADQDDVWLPDKISATMRAMRELERVQPAGTPLLVFTDLRVVDAQLRTLHESYWARNRLRVSNIHRLARVLGENPATGCTMMLNRALCELAREMPVEAEMHDRWAALLAASLGAAAYVSEPTMLYRQHDRNVIGSAALDESLEGLAVRALSDSSRRRERLKSERQAEALLRLHGAAMSEEKRKLLESYLESGRSESSLRRVGLTLRYGFFRSGLLRSAATIADLWRARSSD</sequence>
<dbReference type="InterPro" id="IPR001173">
    <property type="entry name" value="Glyco_trans_2-like"/>
</dbReference>
<protein>
    <submittedName>
        <fullName evidence="2">Glycosyl transferase family 2</fullName>
    </submittedName>
</protein>
<dbReference type="CDD" id="cd04196">
    <property type="entry name" value="GT_2_like_d"/>
    <property type="match status" value="1"/>
</dbReference>
<dbReference type="RefSeq" id="WP_089409588.1">
    <property type="nucleotide sequence ID" value="NZ_FZOU01000006.1"/>
</dbReference>
<evidence type="ECO:0000259" key="1">
    <source>
        <dbReference type="Pfam" id="PF00535"/>
    </source>
</evidence>
<dbReference type="SUPFAM" id="SSF53448">
    <property type="entry name" value="Nucleotide-diphospho-sugar transferases"/>
    <property type="match status" value="1"/>
</dbReference>
<accession>A0A239LBQ0</accession>
<dbReference type="OrthoDB" id="9802649at2"/>
<dbReference type="Proteomes" id="UP000198356">
    <property type="component" value="Unassembled WGS sequence"/>
</dbReference>
<dbReference type="Pfam" id="PF00535">
    <property type="entry name" value="Glycos_transf_2"/>
    <property type="match status" value="1"/>
</dbReference>
<keyword evidence="3" id="KW-1185">Reference proteome</keyword>
<dbReference type="PANTHER" id="PTHR22916">
    <property type="entry name" value="GLYCOSYLTRANSFERASE"/>
    <property type="match status" value="1"/>
</dbReference>
<feature type="domain" description="Glycosyltransferase 2-like" evidence="1">
    <location>
        <begin position="11"/>
        <end position="135"/>
    </location>
</feature>
<dbReference type="Gene3D" id="3.90.550.10">
    <property type="entry name" value="Spore Coat Polysaccharide Biosynthesis Protein SpsA, Chain A"/>
    <property type="match status" value="1"/>
</dbReference>
<dbReference type="InterPro" id="IPR029044">
    <property type="entry name" value="Nucleotide-diphossugar_trans"/>
</dbReference>
<evidence type="ECO:0000313" key="2">
    <source>
        <dbReference type="EMBL" id="SNT27901.1"/>
    </source>
</evidence>
<proteinExistence type="predicted"/>
<name>A0A239LBQ0_9BACT</name>
<dbReference type="AlphaFoldDB" id="A0A239LBQ0"/>
<evidence type="ECO:0000313" key="3">
    <source>
        <dbReference type="Proteomes" id="UP000198356"/>
    </source>
</evidence>
<gene>
    <name evidence="2" type="ORF">SAMN05421770_106277</name>
</gene>
<organism evidence="2 3">
    <name type="scientific">Granulicella rosea</name>
    <dbReference type="NCBI Taxonomy" id="474952"/>
    <lineage>
        <taxon>Bacteria</taxon>
        <taxon>Pseudomonadati</taxon>
        <taxon>Acidobacteriota</taxon>
        <taxon>Terriglobia</taxon>
        <taxon>Terriglobales</taxon>
        <taxon>Acidobacteriaceae</taxon>
        <taxon>Granulicella</taxon>
    </lineage>
</organism>
<dbReference type="PANTHER" id="PTHR22916:SF3">
    <property type="entry name" value="UDP-GLCNAC:BETAGAL BETA-1,3-N-ACETYLGLUCOSAMINYLTRANSFERASE-LIKE PROTEIN 1"/>
    <property type="match status" value="1"/>
</dbReference>
<dbReference type="EMBL" id="FZOU01000006">
    <property type="protein sequence ID" value="SNT27901.1"/>
    <property type="molecule type" value="Genomic_DNA"/>
</dbReference>